<proteinExistence type="predicted"/>
<sequence length="107" mass="12191">ELRMRPSFSMRSRRMTRVPFLYTWTRKWTPRTEAYERRRRPLTGNNGQGRSGLISMGGTLSPQSLSPGVQEGGSGANSGRGEPQFWSHSGRESLSFKEEDEYGMDMN</sequence>
<name>A0A5M8PBD3_9LECA</name>
<feature type="compositionally biased region" description="Polar residues" evidence="1">
    <location>
        <begin position="58"/>
        <end position="67"/>
    </location>
</feature>
<dbReference type="Proteomes" id="UP000324767">
    <property type="component" value="Unassembled WGS sequence"/>
</dbReference>
<dbReference type="EMBL" id="VXIT01000036">
    <property type="protein sequence ID" value="KAA6406373.1"/>
    <property type="molecule type" value="Genomic_DNA"/>
</dbReference>
<evidence type="ECO:0000313" key="2">
    <source>
        <dbReference type="EMBL" id="KAA6406373.1"/>
    </source>
</evidence>
<comment type="caution">
    <text evidence="2">The sequence shown here is derived from an EMBL/GenBank/DDBJ whole genome shotgun (WGS) entry which is preliminary data.</text>
</comment>
<evidence type="ECO:0000256" key="1">
    <source>
        <dbReference type="SAM" id="MobiDB-lite"/>
    </source>
</evidence>
<evidence type="ECO:0000313" key="3">
    <source>
        <dbReference type="Proteomes" id="UP000324767"/>
    </source>
</evidence>
<dbReference type="AlphaFoldDB" id="A0A5M8PBD3"/>
<feature type="non-terminal residue" evidence="2">
    <location>
        <position position="1"/>
    </location>
</feature>
<protein>
    <submittedName>
        <fullName evidence="2">HLH transcription factor (Gamma)</fullName>
    </submittedName>
</protein>
<accession>A0A5M8PBD3</accession>
<feature type="region of interest" description="Disordered" evidence="1">
    <location>
        <begin position="35"/>
        <end position="107"/>
    </location>
</feature>
<reference evidence="2 3" key="1">
    <citation type="submission" date="2019-09" db="EMBL/GenBank/DDBJ databases">
        <title>The hologenome of the rock-dwelling lichen Lasallia pustulata.</title>
        <authorList>
            <person name="Greshake Tzovaras B."/>
            <person name="Segers F."/>
            <person name="Bicker A."/>
            <person name="Dal Grande F."/>
            <person name="Otte J."/>
            <person name="Hankeln T."/>
            <person name="Schmitt I."/>
            <person name="Ebersberger I."/>
        </authorList>
    </citation>
    <scope>NUCLEOTIDE SEQUENCE [LARGE SCALE GENOMIC DNA]</scope>
    <source>
        <strain evidence="2">A1-1</strain>
    </source>
</reference>
<dbReference type="OrthoDB" id="690068at2759"/>
<gene>
    <name evidence="2" type="ORF">FRX48_09838</name>
</gene>
<feature type="compositionally biased region" description="Acidic residues" evidence="1">
    <location>
        <begin position="98"/>
        <end position="107"/>
    </location>
</feature>
<organism evidence="2 3">
    <name type="scientific">Lasallia pustulata</name>
    <dbReference type="NCBI Taxonomy" id="136370"/>
    <lineage>
        <taxon>Eukaryota</taxon>
        <taxon>Fungi</taxon>
        <taxon>Dikarya</taxon>
        <taxon>Ascomycota</taxon>
        <taxon>Pezizomycotina</taxon>
        <taxon>Lecanoromycetes</taxon>
        <taxon>OSLEUM clade</taxon>
        <taxon>Umbilicariomycetidae</taxon>
        <taxon>Umbilicariales</taxon>
        <taxon>Umbilicariaceae</taxon>
        <taxon>Lasallia</taxon>
    </lineage>
</organism>